<dbReference type="Proteomes" id="UP001501352">
    <property type="component" value="Unassembled WGS sequence"/>
</dbReference>
<organism evidence="3 4">
    <name type="scientific">Brevundimonas kwangchunensis</name>
    <dbReference type="NCBI Taxonomy" id="322163"/>
    <lineage>
        <taxon>Bacteria</taxon>
        <taxon>Pseudomonadati</taxon>
        <taxon>Pseudomonadota</taxon>
        <taxon>Alphaproteobacteria</taxon>
        <taxon>Caulobacterales</taxon>
        <taxon>Caulobacteraceae</taxon>
        <taxon>Brevundimonas</taxon>
    </lineage>
</organism>
<evidence type="ECO:0000256" key="1">
    <source>
        <dbReference type="ARBA" id="ARBA00023125"/>
    </source>
</evidence>
<dbReference type="SUPFAM" id="SSF47413">
    <property type="entry name" value="lambda repressor-like DNA-binding domains"/>
    <property type="match status" value="1"/>
</dbReference>
<dbReference type="SMART" id="SM00530">
    <property type="entry name" value="HTH_XRE"/>
    <property type="match status" value="1"/>
</dbReference>
<dbReference type="PANTHER" id="PTHR46558">
    <property type="entry name" value="TRACRIPTIONAL REGULATORY PROTEIN-RELATED-RELATED"/>
    <property type="match status" value="1"/>
</dbReference>
<dbReference type="InterPro" id="IPR001387">
    <property type="entry name" value="Cro/C1-type_HTH"/>
</dbReference>
<name>A0ABN1H2H5_9CAUL</name>
<sequence length="126" mass="13645">MPFDVDAIDPVDRHVGARIRAERTQAGLTQSQLGAAVGVTFQQIQKYERGANRVSASMLVRTAKALGVSVNCLFPDPEGQTDEEAAAGIGAFKDGRVLAECFASMAPEQRQLLVAIARDFAKRDRR</sequence>
<proteinExistence type="predicted"/>
<dbReference type="CDD" id="cd00093">
    <property type="entry name" value="HTH_XRE"/>
    <property type="match status" value="1"/>
</dbReference>
<dbReference type="InterPro" id="IPR010982">
    <property type="entry name" value="Lambda_DNA-bd_dom_sf"/>
</dbReference>
<accession>A0ABN1H2H5</accession>
<keyword evidence="1" id="KW-0238">DNA-binding</keyword>
<evidence type="ECO:0000313" key="3">
    <source>
        <dbReference type="EMBL" id="GAA0627142.1"/>
    </source>
</evidence>
<reference evidence="3 4" key="1">
    <citation type="journal article" date="2019" name="Int. J. Syst. Evol. Microbiol.">
        <title>The Global Catalogue of Microorganisms (GCM) 10K type strain sequencing project: providing services to taxonomists for standard genome sequencing and annotation.</title>
        <authorList>
            <consortium name="The Broad Institute Genomics Platform"/>
            <consortium name="The Broad Institute Genome Sequencing Center for Infectious Disease"/>
            <person name="Wu L."/>
            <person name="Ma J."/>
        </authorList>
    </citation>
    <scope>NUCLEOTIDE SEQUENCE [LARGE SCALE GENOMIC DNA]</scope>
    <source>
        <strain evidence="3 4">JCM 12928</strain>
    </source>
</reference>
<dbReference type="Pfam" id="PF01381">
    <property type="entry name" value="HTH_3"/>
    <property type="match status" value="1"/>
</dbReference>
<evidence type="ECO:0000259" key="2">
    <source>
        <dbReference type="PROSITE" id="PS50943"/>
    </source>
</evidence>
<keyword evidence="4" id="KW-1185">Reference proteome</keyword>
<feature type="domain" description="HTH cro/C1-type" evidence="2">
    <location>
        <begin position="19"/>
        <end position="73"/>
    </location>
</feature>
<protein>
    <submittedName>
        <fullName evidence="3">Helix-turn-helix transcriptional regulator</fullName>
    </submittedName>
</protein>
<dbReference type="Gene3D" id="1.10.260.40">
    <property type="entry name" value="lambda repressor-like DNA-binding domains"/>
    <property type="match status" value="1"/>
</dbReference>
<dbReference type="PANTHER" id="PTHR46558:SF4">
    <property type="entry name" value="DNA-BIDING PHAGE PROTEIN"/>
    <property type="match status" value="1"/>
</dbReference>
<comment type="caution">
    <text evidence="3">The sequence shown here is derived from an EMBL/GenBank/DDBJ whole genome shotgun (WGS) entry which is preliminary data.</text>
</comment>
<dbReference type="EMBL" id="BAAAGA010000006">
    <property type="protein sequence ID" value="GAA0627142.1"/>
    <property type="molecule type" value="Genomic_DNA"/>
</dbReference>
<gene>
    <name evidence="3" type="ORF">GCM10009422_25060</name>
</gene>
<dbReference type="PROSITE" id="PS50943">
    <property type="entry name" value="HTH_CROC1"/>
    <property type="match status" value="1"/>
</dbReference>
<dbReference type="RefSeq" id="WP_343794320.1">
    <property type="nucleotide sequence ID" value="NZ_BAAAGA010000006.1"/>
</dbReference>
<evidence type="ECO:0000313" key="4">
    <source>
        <dbReference type="Proteomes" id="UP001501352"/>
    </source>
</evidence>